<dbReference type="EMBL" id="JARIHO010000068">
    <property type="protein sequence ID" value="KAJ7314288.1"/>
    <property type="molecule type" value="Genomic_DNA"/>
</dbReference>
<feature type="compositionally biased region" description="Pro residues" evidence="1">
    <location>
        <begin position="160"/>
        <end position="172"/>
    </location>
</feature>
<feature type="region of interest" description="Disordered" evidence="1">
    <location>
        <begin position="302"/>
        <end position="325"/>
    </location>
</feature>
<dbReference type="Proteomes" id="UP001218218">
    <property type="component" value="Unassembled WGS sequence"/>
</dbReference>
<keyword evidence="3" id="KW-1185">Reference proteome</keyword>
<feature type="compositionally biased region" description="Polar residues" evidence="1">
    <location>
        <begin position="302"/>
        <end position="319"/>
    </location>
</feature>
<protein>
    <submittedName>
        <fullName evidence="2">Uncharacterized protein</fullName>
    </submittedName>
</protein>
<feature type="region of interest" description="Disordered" evidence="1">
    <location>
        <begin position="136"/>
        <end position="183"/>
    </location>
</feature>
<dbReference type="AlphaFoldDB" id="A0AAD7EE10"/>
<sequence>MVSSLPGSLPTAHEDVVRKVFKALKATNYEDPVDQDAFLTESAVTVLEFRPQPTSFVLVPELGECIFTLRSMMHLNNARLETPPSDTFLAIQDFAGEIMRKKHLFNDRKRARVDRVQAAKGATSRTEREAALKYAANIGNKSPHSDPEDVVSIPSESESEPPPPIPKNPPVSPITVDSSNVPPSSKAVLLSPLNELGYHLSRMSMNPFPSLPPPSPLSPNLSLPDLVPDFVLGKHRLPAKGSGWMKTRVPRNQTRCRIPVPVVQSNTVRLIRLPFGPPPLPPKPAFVDDWLLSRPKFAASSASRKNYAGNSRPSGNPNRVNPRFPRKKAKRCYHCTAADHLIALCPLREPID</sequence>
<reference evidence="2" key="1">
    <citation type="submission" date="2023-03" db="EMBL/GenBank/DDBJ databases">
        <title>Massive genome expansion in bonnet fungi (Mycena s.s.) driven by repeated elements and novel gene families across ecological guilds.</title>
        <authorList>
            <consortium name="Lawrence Berkeley National Laboratory"/>
            <person name="Harder C.B."/>
            <person name="Miyauchi S."/>
            <person name="Viragh M."/>
            <person name="Kuo A."/>
            <person name="Thoen E."/>
            <person name="Andreopoulos B."/>
            <person name="Lu D."/>
            <person name="Skrede I."/>
            <person name="Drula E."/>
            <person name="Henrissat B."/>
            <person name="Morin E."/>
            <person name="Kohler A."/>
            <person name="Barry K."/>
            <person name="LaButti K."/>
            <person name="Morin E."/>
            <person name="Salamov A."/>
            <person name="Lipzen A."/>
            <person name="Mereny Z."/>
            <person name="Hegedus B."/>
            <person name="Baldrian P."/>
            <person name="Stursova M."/>
            <person name="Weitz H."/>
            <person name="Taylor A."/>
            <person name="Grigoriev I.V."/>
            <person name="Nagy L.G."/>
            <person name="Martin F."/>
            <person name="Kauserud H."/>
        </authorList>
    </citation>
    <scope>NUCLEOTIDE SEQUENCE</scope>
    <source>
        <strain evidence="2">CBHHK002</strain>
    </source>
</reference>
<name>A0AAD7EE10_9AGAR</name>
<evidence type="ECO:0000313" key="2">
    <source>
        <dbReference type="EMBL" id="KAJ7314288.1"/>
    </source>
</evidence>
<organism evidence="2 3">
    <name type="scientific">Mycena albidolilacea</name>
    <dbReference type="NCBI Taxonomy" id="1033008"/>
    <lineage>
        <taxon>Eukaryota</taxon>
        <taxon>Fungi</taxon>
        <taxon>Dikarya</taxon>
        <taxon>Basidiomycota</taxon>
        <taxon>Agaricomycotina</taxon>
        <taxon>Agaricomycetes</taxon>
        <taxon>Agaricomycetidae</taxon>
        <taxon>Agaricales</taxon>
        <taxon>Marasmiineae</taxon>
        <taxon>Mycenaceae</taxon>
        <taxon>Mycena</taxon>
    </lineage>
</organism>
<evidence type="ECO:0000256" key="1">
    <source>
        <dbReference type="SAM" id="MobiDB-lite"/>
    </source>
</evidence>
<accession>A0AAD7EE10</accession>
<proteinExistence type="predicted"/>
<evidence type="ECO:0000313" key="3">
    <source>
        <dbReference type="Proteomes" id="UP001218218"/>
    </source>
</evidence>
<comment type="caution">
    <text evidence="2">The sequence shown here is derived from an EMBL/GenBank/DDBJ whole genome shotgun (WGS) entry which is preliminary data.</text>
</comment>
<gene>
    <name evidence="2" type="ORF">DFH08DRAFT_1087402</name>
</gene>